<reference evidence="2 3" key="1">
    <citation type="submission" date="2019-03" db="EMBL/GenBank/DDBJ databases">
        <title>First draft genome of Liparis tanakae, snailfish: a comprehensive survey of snailfish specific genes.</title>
        <authorList>
            <person name="Kim W."/>
            <person name="Song I."/>
            <person name="Jeong J.-H."/>
            <person name="Kim D."/>
            <person name="Kim S."/>
            <person name="Ryu S."/>
            <person name="Song J.Y."/>
            <person name="Lee S.K."/>
        </authorList>
    </citation>
    <scope>NUCLEOTIDE SEQUENCE [LARGE SCALE GENOMIC DNA]</scope>
    <source>
        <tissue evidence="2">Muscle</tissue>
    </source>
</reference>
<name>A0A4Z2GDY2_9TELE</name>
<evidence type="ECO:0000313" key="3">
    <source>
        <dbReference type="Proteomes" id="UP000314294"/>
    </source>
</evidence>
<organism evidence="2 3">
    <name type="scientific">Liparis tanakae</name>
    <name type="common">Tanaka's snailfish</name>
    <dbReference type="NCBI Taxonomy" id="230148"/>
    <lineage>
        <taxon>Eukaryota</taxon>
        <taxon>Metazoa</taxon>
        <taxon>Chordata</taxon>
        <taxon>Craniata</taxon>
        <taxon>Vertebrata</taxon>
        <taxon>Euteleostomi</taxon>
        <taxon>Actinopterygii</taxon>
        <taxon>Neopterygii</taxon>
        <taxon>Teleostei</taxon>
        <taxon>Neoteleostei</taxon>
        <taxon>Acanthomorphata</taxon>
        <taxon>Eupercaria</taxon>
        <taxon>Perciformes</taxon>
        <taxon>Cottioidei</taxon>
        <taxon>Cottales</taxon>
        <taxon>Liparidae</taxon>
        <taxon>Liparis</taxon>
    </lineage>
</organism>
<feature type="region of interest" description="Disordered" evidence="1">
    <location>
        <begin position="195"/>
        <end position="238"/>
    </location>
</feature>
<dbReference type="AlphaFoldDB" id="A0A4Z2GDY2"/>
<evidence type="ECO:0000256" key="1">
    <source>
        <dbReference type="SAM" id="MobiDB-lite"/>
    </source>
</evidence>
<keyword evidence="3" id="KW-1185">Reference proteome</keyword>
<dbReference type="EMBL" id="SRLO01000585">
    <property type="protein sequence ID" value="TNN51345.1"/>
    <property type="molecule type" value="Genomic_DNA"/>
</dbReference>
<feature type="compositionally biased region" description="Basic and acidic residues" evidence="1">
    <location>
        <begin position="196"/>
        <end position="220"/>
    </location>
</feature>
<proteinExistence type="predicted"/>
<gene>
    <name evidence="2" type="ORF">EYF80_038443</name>
</gene>
<accession>A0A4Z2GDY2</accession>
<protein>
    <submittedName>
        <fullName evidence="2">Uncharacterized protein</fullName>
    </submittedName>
</protein>
<comment type="caution">
    <text evidence="2">The sequence shown here is derived from an EMBL/GenBank/DDBJ whole genome shotgun (WGS) entry which is preliminary data.</text>
</comment>
<sequence length="238" mass="24493">MIAGDPARPVGYVPAINMGTDRSFCPELGFDAGLRSSAEFGEDLPGEMEGEGNVEDGEEFEDRGLLGLCPALPNDPPAPPALCPTSLGLAPLDPSSSIFSAGIMEFCVPGASATAPDNGISVQPRSDFASSSVKVILNPPGVAVPTCPPGATWLRRCQSLRRSEAGLEGGRGEEARTPGVLAPVRVAGAILTVLQRHGESEKKGKTDGGDGKGREKERGWGDGGGGVAKVEESGIQMR</sequence>
<dbReference type="Proteomes" id="UP000314294">
    <property type="component" value="Unassembled WGS sequence"/>
</dbReference>
<evidence type="ECO:0000313" key="2">
    <source>
        <dbReference type="EMBL" id="TNN51345.1"/>
    </source>
</evidence>